<accession>A0ABY0IH37</accession>
<comment type="caution">
    <text evidence="2">The sequence shown here is derived from an EMBL/GenBank/DDBJ whole genome shotgun (WGS) entry which is preliminary data.</text>
</comment>
<evidence type="ECO:0000313" key="2">
    <source>
        <dbReference type="EMBL" id="RZF22258.1"/>
    </source>
</evidence>
<evidence type="ECO:0000256" key="1">
    <source>
        <dbReference type="SAM" id="SignalP"/>
    </source>
</evidence>
<sequence length="502" mass="57016">MRAKLKYYSLILICLLATAELFAQKSQTFEFDDNKDKVIDNIFRYVDGALVEHLNDRNYDQKYDYKMQVKGNITRIEADNDFDGKFDRLEIISNKGTSSQYQLYDINDGKKKLIVDREISNLDHRETLSNESNIKCSYENFLRGLEGVDDFIDNFDPIISRIGGGVFEFTPGVQIHKSCLDNLGDEKFPRMLRNSLDKGLSCLSDLASQDKDKSMKGEISNLLNFFNIQLSGKVNPTKFICHNKDYNWSNGVVGYASTSEAEIKSLGIKHPFVSLNPKMEKSFFGGIKNGPSTDELEGVMFHEMIHNFGYRHGTGVDTSYGCEACCFGNDKAKKYACNICVGKYKDEMDSAYIRDMALMSKESGLVSAELFLYNNIERIPVNQENIESFFIGLATRGPGVLQEFKKQMEQKGYKIRETSETKELIRDAKNYRPINSFIAKVSEAYARALVTSFVDKEPSKAKTALRMQITSKSLFEIADENARDSQFAAKLGRGIRMLEELL</sequence>
<organism evidence="2 3">
    <name type="scientific">Halobacteriovorax vibrionivorans</name>
    <dbReference type="NCBI Taxonomy" id="2152716"/>
    <lineage>
        <taxon>Bacteria</taxon>
        <taxon>Pseudomonadati</taxon>
        <taxon>Bdellovibrionota</taxon>
        <taxon>Bacteriovoracia</taxon>
        <taxon>Bacteriovoracales</taxon>
        <taxon>Halobacteriovoraceae</taxon>
        <taxon>Halobacteriovorax</taxon>
    </lineage>
</organism>
<evidence type="ECO:0000313" key="3">
    <source>
        <dbReference type="Proteomes" id="UP000443582"/>
    </source>
</evidence>
<dbReference type="EMBL" id="QDKL01000001">
    <property type="protein sequence ID" value="RZF22258.1"/>
    <property type="molecule type" value="Genomic_DNA"/>
</dbReference>
<dbReference type="RefSeq" id="WP_114705203.1">
    <property type="nucleotide sequence ID" value="NZ_QDKL01000001.1"/>
</dbReference>
<dbReference type="Proteomes" id="UP000443582">
    <property type="component" value="Unassembled WGS sequence"/>
</dbReference>
<feature type="chain" id="PRO_5047349762" evidence="1">
    <location>
        <begin position="24"/>
        <end position="502"/>
    </location>
</feature>
<protein>
    <submittedName>
        <fullName evidence="2">Uncharacterized protein</fullName>
    </submittedName>
</protein>
<reference evidence="3" key="1">
    <citation type="journal article" date="2019" name="Int. J. Syst. Evol. Microbiol.">
        <title>Halobacteriovorax valvorus sp. nov., a novel prokaryotic predator isolated from coastal seawater of China.</title>
        <authorList>
            <person name="Chen M.-X."/>
        </authorList>
    </citation>
    <scope>NUCLEOTIDE SEQUENCE [LARGE SCALE GENOMIC DNA]</scope>
    <source>
        <strain evidence="3">BL9</strain>
    </source>
</reference>
<name>A0ABY0IH37_9BACT</name>
<feature type="signal peptide" evidence="1">
    <location>
        <begin position="1"/>
        <end position="23"/>
    </location>
</feature>
<proteinExistence type="predicted"/>
<keyword evidence="1" id="KW-0732">Signal</keyword>
<gene>
    <name evidence="2" type="ORF">DAY19_00395</name>
</gene>
<keyword evidence="3" id="KW-1185">Reference proteome</keyword>